<dbReference type="GO" id="GO:0031048">
    <property type="term" value="P:regulatory ncRNA-mediated heterochromatin formation"/>
    <property type="evidence" value="ECO:0007669"/>
    <property type="project" value="TreeGrafter"/>
</dbReference>
<dbReference type="PANTHER" id="PTHR21357">
    <property type="entry name" value="FAM172 FAMILY PROTEIN HOMOLOG CG10038"/>
    <property type="match status" value="1"/>
</dbReference>
<feature type="domain" description="Arb2" evidence="1">
    <location>
        <begin position="16"/>
        <end position="268"/>
    </location>
</feature>
<evidence type="ECO:0000313" key="2">
    <source>
        <dbReference type="EMBL" id="KAJ1643279.1"/>
    </source>
</evidence>
<name>A0A9W7XI70_9FUNG</name>
<evidence type="ECO:0000313" key="3">
    <source>
        <dbReference type="Proteomes" id="UP001145021"/>
    </source>
</evidence>
<reference evidence="2" key="1">
    <citation type="submission" date="2022-07" db="EMBL/GenBank/DDBJ databases">
        <title>Phylogenomic reconstructions and comparative analyses of Kickxellomycotina fungi.</title>
        <authorList>
            <person name="Reynolds N.K."/>
            <person name="Stajich J.E."/>
            <person name="Barry K."/>
            <person name="Grigoriev I.V."/>
            <person name="Crous P."/>
            <person name="Smith M.E."/>
        </authorList>
    </citation>
    <scope>NUCLEOTIDE SEQUENCE</scope>
    <source>
        <strain evidence="2">NBRC 105413</strain>
    </source>
</reference>
<sequence>MFMRPKKPTPEAPVRKTLGDLGFEFDSSKEGVLREKDTGKKYEYDFFGKGKKQNGDFYQLISNVSSREVADILVNSDLLMEPIAIPDKKQPHCNIYASPGALNSDNLVAIIGGGVNFCGVWASNVLVKHGLRKGTMIEYIRESIKRGNGVLVLNPYENICAPDGKSETFNSYSGHSVDIAGSETADEHVGYVWSRIIRDSNAKKVAFVAYSTGGIAVTNLLRYDYIRFTEKVACVAFIDSMHSSFQLASGSLDWLQAAANQWVTSHEPRGSRVDSGRSGCLTMSAGNTTDCRELTPSLCMRLVLEYIDKCFACEIVAGIPETLHKERNVLEAVKVIAPTEAQMRPITPIKHDGYYGWE</sequence>
<proteinExistence type="predicted"/>
<dbReference type="EMBL" id="JANBOH010000273">
    <property type="protein sequence ID" value="KAJ1643279.1"/>
    <property type="molecule type" value="Genomic_DNA"/>
</dbReference>
<comment type="caution">
    <text evidence="2">The sequence shown here is derived from an EMBL/GenBank/DDBJ whole genome shotgun (WGS) entry which is preliminary data.</text>
</comment>
<gene>
    <name evidence="2" type="ORF">LPJ64_004938</name>
</gene>
<dbReference type="GO" id="GO:0005634">
    <property type="term" value="C:nucleus"/>
    <property type="evidence" value="ECO:0007669"/>
    <property type="project" value="TreeGrafter"/>
</dbReference>
<accession>A0A9W7XI70</accession>
<dbReference type="InterPro" id="IPR048263">
    <property type="entry name" value="Arb2"/>
</dbReference>
<keyword evidence="3" id="KW-1185">Reference proteome</keyword>
<dbReference type="InterPro" id="IPR053858">
    <property type="entry name" value="Arb2_dom"/>
</dbReference>
<organism evidence="2 3">
    <name type="scientific">Coemansia asiatica</name>
    <dbReference type="NCBI Taxonomy" id="1052880"/>
    <lineage>
        <taxon>Eukaryota</taxon>
        <taxon>Fungi</taxon>
        <taxon>Fungi incertae sedis</taxon>
        <taxon>Zoopagomycota</taxon>
        <taxon>Kickxellomycotina</taxon>
        <taxon>Kickxellomycetes</taxon>
        <taxon>Kickxellales</taxon>
        <taxon>Kickxellaceae</taxon>
        <taxon>Coemansia</taxon>
    </lineage>
</organism>
<dbReference type="Gene3D" id="3.40.50.1820">
    <property type="entry name" value="alpha/beta hydrolase"/>
    <property type="match status" value="1"/>
</dbReference>
<dbReference type="GO" id="GO:0035197">
    <property type="term" value="F:siRNA binding"/>
    <property type="evidence" value="ECO:0007669"/>
    <property type="project" value="TreeGrafter"/>
</dbReference>
<dbReference type="Pfam" id="PF22749">
    <property type="entry name" value="Arb2"/>
    <property type="match status" value="1"/>
</dbReference>
<dbReference type="AlphaFoldDB" id="A0A9W7XI70"/>
<protein>
    <recommendedName>
        <fullName evidence="1">Arb2 domain-containing protein</fullName>
    </recommendedName>
</protein>
<evidence type="ECO:0000259" key="1">
    <source>
        <dbReference type="Pfam" id="PF22749"/>
    </source>
</evidence>
<dbReference type="PANTHER" id="PTHR21357:SF4">
    <property type="entry name" value="FAM172 FAMILY PROTEIN HOMOLOG CG10038"/>
    <property type="match status" value="1"/>
</dbReference>
<dbReference type="Proteomes" id="UP001145021">
    <property type="component" value="Unassembled WGS sequence"/>
</dbReference>
<dbReference type="InterPro" id="IPR029058">
    <property type="entry name" value="AB_hydrolase_fold"/>
</dbReference>